<evidence type="ECO:0000313" key="2">
    <source>
        <dbReference type="EMBL" id="CAG7729763.1"/>
    </source>
</evidence>
<dbReference type="AlphaFoldDB" id="A0A8J2K504"/>
<evidence type="ECO:0000313" key="3">
    <source>
        <dbReference type="Proteomes" id="UP000708208"/>
    </source>
</evidence>
<accession>A0A8J2K504</accession>
<comment type="caution">
    <text evidence="2">The sequence shown here is derived from an EMBL/GenBank/DDBJ whole genome shotgun (WGS) entry which is preliminary data.</text>
</comment>
<name>A0A8J2K504_9HEXA</name>
<gene>
    <name evidence="2" type="ORF">AFUS01_LOCUS18455</name>
</gene>
<dbReference type="Proteomes" id="UP000708208">
    <property type="component" value="Unassembled WGS sequence"/>
</dbReference>
<organism evidence="2 3">
    <name type="scientific">Allacma fusca</name>
    <dbReference type="NCBI Taxonomy" id="39272"/>
    <lineage>
        <taxon>Eukaryota</taxon>
        <taxon>Metazoa</taxon>
        <taxon>Ecdysozoa</taxon>
        <taxon>Arthropoda</taxon>
        <taxon>Hexapoda</taxon>
        <taxon>Collembola</taxon>
        <taxon>Symphypleona</taxon>
        <taxon>Sminthuridae</taxon>
        <taxon>Allacma</taxon>
    </lineage>
</organism>
<evidence type="ECO:0000256" key="1">
    <source>
        <dbReference type="SAM" id="MobiDB-lite"/>
    </source>
</evidence>
<sequence>MTEIAPLRDPPRFCTLPQVP</sequence>
<proteinExistence type="predicted"/>
<keyword evidence="3" id="KW-1185">Reference proteome</keyword>
<dbReference type="EMBL" id="CAJVCH010183795">
    <property type="protein sequence ID" value="CAG7729763.1"/>
    <property type="molecule type" value="Genomic_DNA"/>
</dbReference>
<protein>
    <submittedName>
        <fullName evidence="2">Uncharacterized protein</fullName>
    </submittedName>
</protein>
<feature type="non-terminal residue" evidence="2">
    <location>
        <position position="1"/>
    </location>
</feature>
<reference evidence="2" key="1">
    <citation type="submission" date="2021-06" db="EMBL/GenBank/DDBJ databases">
        <authorList>
            <person name="Hodson N. C."/>
            <person name="Mongue J. A."/>
            <person name="Jaron S. K."/>
        </authorList>
    </citation>
    <scope>NUCLEOTIDE SEQUENCE</scope>
</reference>
<feature type="region of interest" description="Disordered" evidence="1">
    <location>
        <begin position="1"/>
        <end position="20"/>
    </location>
</feature>